<dbReference type="InterPro" id="IPR018062">
    <property type="entry name" value="HTH_AraC-typ_CS"/>
</dbReference>
<protein>
    <submittedName>
        <fullName evidence="6">Helix-turn-helix domain-containing protein</fullName>
    </submittedName>
</protein>
<dbReference type="PROSITE" id="PS00041">
    <property type="entry name" value="HTH_ARAC_FAMILY_1"/>
    <property type="match status" value="1"/>
</dbReference>
<evidence type="ECO:0000313" key="6">
    <source>
        <dbReference type="EMBL" id="NOU91789.1"/>
    </source>
</evidence>
<feature type="transmembrane region" description="Helical" evidence="4">
    <location>
        <begin position="296"/>
        <end position="316"/>
    </location>
</feature>
<evidence type="ECO:0000256" key="1">
    <source>
        <dbReference type="ARBA" id="ARBA00023015"/>
    </source>
</evidence>
<proteinExistence type="predicted"/>
<keyword evidence="4" id="KW-0472">Membrane</keyword>
<dbReference type="Pfam" id="PF12833">
    <property type="entry name" value="HTH_18"/>
    <property type="match status" value="1"/>
</dbReference>
<keyword evidence="4" id="KW-1133">Transmembrane helix</keyword>
<keyword evidence="2" id="KW-0238">DNA-binding</keyword>
<dbReference type="InterPro" id="IPR018060">
    <property type="entry name" value="HTH_AraC"/>
</dbReference>
<evidence type="ECO:0000256" key="2">
    <source>
        <dbReference type="ARBA" id="ARBA00023125"/>
    </source>
</evidence>
<dbReference type="Gene3D" id="1.10.10.60">
    <property type="entry name" value="Homeodomain-like"/>
    <property type="match status" value="2"/>
</dbReference>
<evidence type="ECO:0000256" key="3">
    <source>
        <dbReference type="ARBA" id="ARBA00023163"/>
    </source>
</evidence>
<dbReference type="PROSITE" id="PS01124">
    <property type="entry name" value="HTH_ARAC_FAMILY_2"/>
    <property type="match status" value="1"/>
</dbReference>
<sequence length="770" mass="88573">MIVRAMKKNTIMKGWLLSYVTILLIPIIVGVLIYVESTEVLSNEINRSNQSLLTQIQSGVDSRLAEMDKFSVDLAINKKLDSLYNAQNPLTNDERYKMFELMRDLQTTKFGNDFIDYVFVYFHSSDMIVSDSNAQQSHFLFDLLKPDNHMDWTSLLKERYINTHFALEQEVDNKGKSVMYVRTLIPNYPDRPGVSVMFMFNSSKLLNTIKHIPIVNDGHILILNAKHEVIASTSSDIPNYTPWLSKFMGVSGVIQESDEGSELAVSYVTSSQSGWQYIFITPQEVFLKKLIYIKRIIYLCVALSLLLGSVAAYFFLRRNYSPIQLLMNKVNHQKADPYNISFNEYHYIQNALESLIQEKDHFKHKLKEQHPAMRNHLLGQLLKGRMKRTLPLSDVLAAYEVYFPHERFGVLMMYIDDYGKLDSPADDESHYDRVKLLHFMMINVVEELANKNNVAYMVEIDEYLCCILNGPDHSGVLEEWQSIARQTQEFLSTHVQVVVTVSISSVQQSLFGLQEAYEEAMEAMEYKFLMGGGEILVYDEMIQGASQDYHPAYYYPLAAEQQLINFIKTGDAEKAMAVTKDIISTNMTRSQVSIPFIRCIVVEFASTFMKAMIELPGRTEQDSLSFEQVHNQLLQCRSIKDLEEELDKIIKLLCHSERQSGVNNELMEKVQVYVNQHYCDPNLNVSLIGDAFDLTPPYLARLFKNHNGESLLEYLQKNRIAHAKRLLKETSASVLEIGNQVGFNEISTFNRIFKKYEGITPGKYRELPQS</sequence>
<evidence type="ECO:0000313" key="7">
    <source>
        <dbReference type="Proteomes" id="UP000641588"/>
    </source>
</evidence>
<dbReference type="GO" id="GO:0043565">
    <property type="term" value="F:sequence-specific DNA binding"/>
    <property type="evidence" value="ECO:0007669"/>
    <property type="project" value="InterPro"/>
</dbReference>
<dbReference type="AlphaFoldDB" id="A0A972GJ89"/>
<feature type="domain" description="HTH araC/xylS-type" evidence="5">
    <location>
        <begin position="668"/>
        <end position="767"/>
    </location>
</feature>
<evidence type="ECO:0000259" key="5">
    <source>
        <dbReference type="PROSITE" id="PS01124"/>
    </source>
</evidence>
<evidence type="ECO:0000256" key="4">
    <source>
        <dbReference type="SAM" id="Phobius"/>
    </source>
</evidence>
<organism evidence="6 7">
    <name type="scientific">Paenibacillus foliorum</name>
    <dbReference type="NCBI Taxonomy" id="2654974"/>
    <lineage>
        <taxon>Bacteria</taxon>
        <taxon>Bacillati</taxon>
        <taxon>Bacillota</taxon>
        <taxon>Bacilli</taxon>
        <taxon>Bacillales</taxon>
        <taxon>Paenibacillaceae</taxon>
        <taxon>Paenibacillus</taxon>
    </lineage>
</organism>
<feature type="transmembrane region" description="Helical" evidence="4">
    <location>
        <begin position="16"/>
        <end position="35"/>
    </location>
</feature>
<dbReference type="GO" id="GO:0003700">
    <property type="term" value="F:DNA-binding transcription factor activity"/>
    <property type="evidence" value="ECO:0007669"/>
    <property type="project" value="InterPro"/>
</dbReference>
<dbReference type="EMBL" id="WHOD01000003">
    <property type="protein sequence ID" value="NOU91789.1"/>
    <property type="molecule type" value="Genomic_DNA"/>
</dbReference>
<keyword evidence="4" id="KW-0812">Transmembrane</keyword>
<dbReference type="InterPro" id="IPR009057">
    <property type="entry name" value="Homeodomain-like_sf"/>
</dbReference>
<dbReference type="Proteomes" id="UP000641588">
    <property type="component" value="Unassembled WGS sequence"/>
</dbReference>
<keyword evidence="7" id="KW-1185">Reference proteome</keyword>
<comment type="caution">
    <text evidence="6">The sequence shown here is derived from an EMBL/GenBank/DDBJ whole genome shotgun (WGS) entry which is preliminary data.</text>
</comment>
<dbReference type="SMART" id="SM00342">
    <property type="entry name" value="HTH_ARAC"/>
    <property type="match status" value="1"/>
</dbReference>
<keyword evidence="1" id="KW-0805">Transcription regulation</keyword>
<keyword evidence="3" id="KW-0804">Transcription</keyword>
<dbReference type="PANTHER" id="PTHR43280">
    <property type="entry name" value="ARAC-FAMILY TRANSCRIPTIONAL REGULATOR"/>
    <property type="match status" value="1"/>
</dbReference>
<reference evidence="6" key="1">
    <citation type="submission" date="2019-10" db="EMBL/GenBank/DDBJ databases">
        <title>Description of Paenibacillus glebae sp. nov.</title>
        <authorList>
            <person name="Carlier A."/>
            <person name="Qi S."/>
        </authorList>
    </citation>
    <scope>NUCLEOTIDE SEQUENCE</scope>
    <source>
        <strain evidence="6">LMG 31456</strain>
    </source>
</reference>
<dbReference type="PANTHER" id="PTHR43280:SF2">
    <property type="entry name" value="HTH-TYPE TRANSCRIPTIONAL REGULATOR EXSA"/>
    <property type="match status" value="1"/>
</dbReference>
<gene>
    <name evidence="6" type="ORF">GC093_00855</name>
</gene>
<accession>A0A972GJ89</accession>
<dbReference type="PRINTS" id="PR00032">
    <property type="entry name" value="HTHARAC"/>
</dbReference>
<dbReference type="SUPFAM" id="SSF46689">
    <property type="entry name" value="Homeodomain-like"/>
    <property type="match status" value="1"/>
</dbReference>
<dbReference type="InterPro" id="IPR020449">
    <property type="entry name" value="Tscrpt_reg_AraC-type_HTH"/>
</dbReference>
<name>A0A972GJ89_9BACL</name>